<dbReference type="PROSITE" id="PS50011">
    <property type="entry name" value="PROTEIN_KINASE_DOM"/>
    <property type="match status" value="1"/>
</dbReference>
<dbReference type="InterPro" id="IPR011009">
    <property type="entry name" value="Kinase-like_dom_sf"/>
</dbReference>
<dbReference type="Pfam" id="PF00069">
    <property type="entry name" value="Pkinase"/>
    <property type="match status" value="1"/>
</dbReference>
<evidence type="ECO:0000313" key="4">
    <source>
        <dbReference type="Proteomes" id="UP000663722"/>
    </source>
</evidence>
<dbReference type="Gene3D" id="1.10.510.10">
    <property type="entry name" value="Transferase(Phosphotransferase) domain 1"/>
    <property type="match status" value="1"/>
</dbReference>
<feature type="domain" description="Protein kinase" evidence="2">
    <location>
        <begin position="13"/>
        <end position="265"/>
    </location>
</feature>
<dbReference type="KEGG" id="dmm:dnm_020990"/>
<keyword evidence="1" id="KW-0547">Nucleotide-binding</keyword>
<dbReference type="InterPro" id="IPR027417">
    <property type="entry name" value="P-loop_NTPase"/>
</dbReference>
<organism evidence="3 4">
    <name type="scientific">Desulfonema magnum</name>
    <dbReference type="NCBI Taxonomy" id="45655"/>
    <lineage>
        <taxon>Bacteria</taxon>
        <taxon>Pseudomonadati</taxon>
        <taxon>Thermodesulfobacteriota</taxon>
        <taxon>Desulfobacteria</taxon>
        <taxon>Desulfobacterales</taxon>
        <taxon>Desulfococcaceae</taxon>
        <taxon>Desulfonema</taxon>
    </lineage>
</organism>
<keyword evidence="3" id="KW-0418">Kinase</keyword>
<evidence type="ECO:0000259" key="2">
    <source>
        <dbReference type="PROSITE" id="PS50011"/>
    </source>
</evidence>
<evidence type="ECO:0000313" key="3">
    <source>
        <dbReference type="EMBL" id="QTA86081.1"/>
    </source>
</evidence>
<dbReference type="GO" id="GO:0005524">
    <property type="term" value="F:ATP binding"/>
    <property type="evidence" value="ECO:0007669"/>
    <property type="project" value="UniProtKB-UniRule"/>
</dbReference>
<dbReference type="PANTHER" id="PTHR24348">
    <property type="entry name" value="SERINE/THREONINE-PROTEIN KINASE UNC-51-RELATED"/>
    <property type="match status" value="1"/>
</dbReference>
<dbReference type="Gene3D" id="3.40.50.300">
    <property type="entry name" value="P-loop containing nucleotide triphosphate hydrolases"/>
    <property type="match status" value="1"/>
</dbReference>
<dbReference type="GO" id="GO:0004674">
    <property type="term" value="F:protein serine/threonine kinase activity"/>
    <property type="evidence" value="ECO:0007669"/>
    <property type="project" value="InterPro"/>
</dbReference>
<proteinExistence type="predicted"/>
<protein>
    <submittedName>
        <fullName evidence="3">Protein kinase domain-containing protein</fullName>
    </submittedName>
</protein>
<dbReference type="InterPro" id="IPR017441">
    <property type="entry name" value="Protein_kinase_ATP_BS"/>
</dbReference>
<dbReference type="RefSeq" id="WP_207681867.1">
    <property type="nucleotide sequence ID" value="NZ_CP061800.1"/>
</dbReference>
<dbReference type="SMART" id="SM00220">
    <property type="entry name" value="S_TKc"/>
    <property type="match status" value="1"/>
</dbReference>
<evidence type="ECO:0000256" key="1">
    <source>
        <dbReference type="PROSITE-ProRule" id="PRU10141"/>
    </source>
</evidence>
<dbReference type="InterPro" id="IPR000719">
    <property type="entry name" value="Prot_kinase_dom"/>
</dbReference>
<accession>A0A975GLQ3</accession>
<sequence>MKKYQASPFGKRYEILEEIGHGGMGSVYKVYDAVRGENLALKEMSLRHTESPAAILGFKNEFRIMSEFRHPNIVRVFEFGMSQENIPIITMEFVSGKNLSELSDLSVEQVVDMLIQICQVLAYIHSRLYVHRDLKPDNIKRLDDGSVKLLDYGLMSQLGILASGNVSGTYYYMAPEVILGGIIDEGTDLYSLGIIGYELLTGQRPFTGSKKEILQGHLKQVPPEPENIRPDIPVSVSAMIMKLLEKDKDRRYRDCSEVLEDLQYLAGKKEVIETSELKQGYLYSSKLVGRLEEIRTFKFSLRQFQNGQSASLFIGGPAGMGKTRLLNEMKILTELEGIRSLYINSQVAGNHIYGWMNALMQHLIPLSDEQDENLNFKTQNPDQVSSFKFQVSLRIASVTHTAPLVLFLDDLHWMDLMSLQVLNELIRGKEKFRMLIVASFRNDEVEKTSPLWHTHEESLSDYLELSPLDRDQVRTLIENLLSPSAVSEEFSAYCFRNCGGNVFDLIEFLRYMITQGHLTKSGNQWTEPVNPDTLSLPAKLEERLILRTNKLDI</sequence>
<dbReference type="CDD" id="cd14014">
    <property type="entry name" value="STKc_PknB_like"/>
    <property type="match status" value="1"/>
</dbReference>
<dbReference type="Proteomes" id="UP000663722">
    <property type="component" value="Chromosome"/>
</dbReference>
<dbReference type="PROSITE" id="PS00107">
    <property type="entry name" value="PROTEIN_KINASE_ATP"/>
    <property type="match status" value="1"/>
</dbReference>
<gene>
    <name evidence="3" type="ORF">dnm_020990</name>
</gene>
<keyword evidence="1" id="KW-0067">ATP-binding</keyword>
<dbReference type="EMBL" id="CP061800">
    <property type="protein sequence ID" value="QTA86081.1"/>
    <property type="molecule type" value="Genomic_DNA"/>
</dbReference>
<dbReference type="SUPFAM" id="SSF52540">
    <property type="entry name" value="P-loop containing nucleoside triphosphate hydrolases"/>
    <property type="match status" value="1"/>
</dbReference>
<dbReference type="Pfam" id="PF13191">
    <property type="entry name" value="AAA_16"/>
    <property type="match status" value="1"/>
</dbReference>
<dbReference type="AlphaFoldDB" id="A0A975GLQ3"/>
<feature type="binding site" evidence="1">
    <location>
        <position position="42"/>
    </location>
    <ligand>
        <name>ATP</name>
        <dbReference type="ChEBI" id="CHEBI:30616"/>
    </ligand>
</feature>
<name>A0A975GLQ3_9BACT</name>
<dbReference type="Gene3D" id="1.10.8.60">
    <property type="match status" value="1"/>
</dbReference>
<dbReference type="GO" id="GO:0005737">
    <property type="term" value="C:cytoplasm"/>
    <property type="evidence" value="ECO:0007669"/>
    <property type="project" value="TreeGrafter"/>
</dbReference>
<keyword evidence="3" id="KW-0808">Transferase</keyword>
<keyword evidence="4" id="KW-1185">Reference proteome</keyword>
<dbReference type="InterPro" id="IPR045269">
    <property type="entry name" value="Atg1-like"/>
</dbReference>
<dbReference type="InterPro" id="IPR041664">
    <property type="entry name" value="AAA_16"/>
</dbReference>
<reference evidence="3" key="1">
    <citation type="journal article" date="2021" name="Microb. Physiol.">
        <title>Proteogenomic Insights into the Physiology of Marine, Sulfate-Reducing, Filamentous Desulfonema limicola and Desulfonema magnum.</title>
        <authorList>
            <person name="Schnaars V."/>
            <person name="Wohlbrand L."/>
            <person name="Scheve S."/>
            <person name="Hinrichs C."/>
            <person name="Reinhardt R."/>
            <person name="Rabus R."/>
        </authorList>
    </citation>
    <scope>NUCLEOTIDE SEQUENCE</scope>
    <source>
        <strain evidence="3">4be13</strain>
    </source>
</reference>
<dbReference type="SUPFAM" id="SSF56112">
    <property type="entry name" value="Protein kinase-like (PK-like)"/>
    <property type="match status" value="1"/>
</dbReference>
<dbReference type="Gene3D" id="3.30.200.20">
    <property type="entry name" value="Phosphorylase Kinase, domain 1"/>
    <property type="match status" value="1"/>
</dbReference>